<gene>
    <name evidence="1" type="ORF">EKI59_01370</name>
</gene>
<proteinExistence type="predicted"/>
<evidence type="ECO:0000313" key="2">
    <source>
        <dbReference type="Proteomes" id="UP000336646"/>
    </source>
</evidence>
<dbReference type="AlphaFoldDB" id="A0A6C1U185"/>
<dbReference type="Gene3D" id="3.40.960.10">
    <property type="entry name" value="VSR Endonuclease"/>
    <property type="match status" value="1"/>
</dbReference>
<evidence type="ECO:0000313" key="1">
    <source>
        <dbReference type="EMBL" id="TVS29974.1"/>
    </source>
</evidence>
<sequence>MDIQRKLRLVKCLVDTCGAKNNDHEFLRALAAEELVPVSARFVCHRSILGELKRYEKEWLRAWAVGKTVRKAALGGRSAARIHGMPVIATTPEAIELVPATGRRPSNSNWPRGCTYLSGAYRGDELTQVDGVRVTSEIRTGIDIALRHGFREGLVAMDWLLGRHPRANIAFEIRKLGRRKGIGVVRRAFAHAIDNVRSPYESYARALLIDAGIGPIRVNVKLGHYEVDLLIGQRVVVEIDGEVKYDGTTYGRTDDMLRKERAREKDLLNSGYHMRRYSPTALIRYGDQFVAEVKLACGLSQPPASLAHR</sequence>
<reference evidence="1 2" key="1">
    <citation type="submission" date="2018-12" db="EMBL/GenBank/DDBJ databases">
        <title>Corynebacterium sanguinis sp. nov., a clinically-associated and environmental corynebacterium.</title>
        <authorList>
            <person name="Gonzales-Siles L."/>
            <person name="Jaen-Luchoro D."/>
            <person name="Cardew S."/>
            <person name="Inganas E."/>
            <person name="Ohlen M."/>
            <person name="Jensie-Markopolous S."/>
            <person name="Pinyeiro-Iglesias B."/>
            <person name="Molin K."/>
            <person name="Skovbjerg S."/>
            <person name="Svensson-Stadler L."/>
            <person name="Funke G."/>
            <person name="Moore E.R.B."/>
        </authorList>
    </citation>
    <scope>NUCLEOTIDE SEQUENCE [LARGE SCALE GENOMIC DNA]</scope>
    <source>
        <strain evidence="1 2">58734</strain>
    </source>
</reference>
<dbReference type="OrthoDB" id="4775361at2"/>
<comment type="caution">
    <text evidence="1">The sequence shown here is derived from an EMBL/GenBank/DDBJ whole genome shotgun (WGS) entry which is preliminary data.</text>
</comment>
<name>A0A6C1U185_9CORY</name>
<dbReference type="RefSeq" id="WP_144772444.1">
    <property type="nucleotide sequence ID" value="NZ_JALXLQ010000007.1"/>
</dbReference>
<dbReference type="Proteomes" id="UP000336646">
    <property type="component" value="Unassembled WGS sequence"/>
</dbReference>
<accession>A0A6C1U185</accession>
<evidence type="ECO:0008006" key="3">
    <source>
        <dbReference type="Google" id="ProtNLM"/>
    </source>
</evidence>
<organism evidence="1 2">
    <name type="scientific">Corynebacterium sanguinis</name>
    <dbReference type="NCBI Taxonomy" id="2594913"/>
    <lineage>
        <taxon>Bacteria</taxon>
        <taxon>Bacillati</taxon>
        <taxon>Actinomycetota</taxon>
        <taxon>Actinomycetes</taxon>
        <taxon>Mycobacteriales</taxon>
        <taxon>Corynebacteriaceae</taxon>
        <taxon>Corynebacterium</taxon>
    </lineage>
</organism>
<dbReference type="EMBL" id="RXIR01000002">
    <property type="protein sequence ID" value="TVS29974.1"/>
    <property type="molecule type" value="Genomic_DNA"/>
</dbReference>
<protein>
    <recommendedName>
        <fullName evidence="3">DUF559 domain-containing protein</fullName>
    </recommendedName>
</protein>